<dbReference type="PRINTS" id="PR01157">
    <property type="entry name" value="P2YPURNOCPTR"/>
</dbReference>
<feature type="domain" description="G-protein coupled receptors family 1 profile" evidence="10">
    <location>
        <begin position="39"/>
        <end position="292"/>
    </location>
</feature>
<evidence type="ECO:0000313" key="11">
    <source>
        <dbReference type="Ensembl" id="ENSAMXP00005006464.1"/>
    </source>
</evidence>
<feature type="transmembrane region" description="Helical" evidence="9">
    <location>
        <begin position="59"/>
        <end position="80"/>
    </location>
</feature>
<feature type="transmembrane region" description="Helical" evidence="9">
    <location>
        <begin position="187"/>
        <end position="211"/>
    </location>
</feature>
<evidence type="ECO:0000256" key="6">
    <source>
        <dbReference type="ARBA" id="ARBA00023170"/>
    </source>
</evidence>
<evidence type="ECO:0000256" key="9">
    <source>
        <dbReference type="SAM" id="Phobius"/>
    </source>
</evidence>
<keyword evidence="7" id="KW-0325">Glycoprotein</keyword>
<evidence type="ECO:0000256" key="4">
    <source>
        <dbReference type="ARBA" id="ARBA00023040"/>
    </source>
</evidence>
<dbReference type="Proteomes" id="UP000694621">
    <property type="component" value="Unplaced"/>
</dbReference>
<keyword evidence="2 9" id="KW-0812">Transmembrane</keyword>
<evidence type="ECO:0000256" key="8">
    <source>
        <dbReference type="ARBA" id="ARBA00023224"/>
    </source>
</evidence>
<keyword evidence="5 9" id="KW-0472">Membrane</keyword>
<sequence>MPMNYSEEERNGLYSGGSHEENVIFATFYIIVFILSVPCNALALWVFCHAKKSTPSKVFLLNLALADMFYVLVLPMRVVYHASDSHWPLGEASCRLVGFLFFLNLYCSMFFMTCISLDRLLAIVLPLRCQNLRRTSYAKAACVVLWVIGTVSMAPVLFSSQTVTVHSAERNVTVCQQLYLEKSSSKALVSTAVAIAIPLVTLTVSYVLILLKLRAMTFNERTSVQQKALRMIVLTVVIFLVAFVPYHVHRFLYIHRHTHSHLSDDEIRSLAFGNRLTSALTCVSGVLDPVMYFFLTRNYQTTLLQLCGRTSDKDKPQSTS</sequence>
<keyword evidence="8" id="KW-0807">Transducer</keyword>
<feature type="transmembrane region" description="Helical" evidence="9">
    <location>
        <begin position="137"/>
        <end position="158"/>
    </location>
</feature>
<dbReference type="SUPFAM" id="SSF81321">
    <property type="entry name" value="Family A G protein-coupled receptor-like"/>
    <property type="match status" value="1"/>
</dbReference>
<dbReference type="InterPro" id="IPR017452">
    <property type="entry name" value="GPCR_Rhodpsn_7TM"/>
</dbReference>
<dbReference type="GO" id="GO:0005886">
    <property type="term" value="C:plasma membrane"/>
    <property type="evidence" value="ECO:0007669"/>
    <property type="project" value="TreeGrafter"/>
</dbReference>
<dbReference type="PANTHER" id="PTHR24232">
    <property type="entry name" value="G-PROTEIN COUPLED RECEPTOR"/>
    <property type="match status" value="1"/>
</dbReference>
<feature type="transmembrane region" description="Helical" evidence="9">
    <location>
        <begin position="100"/>
        <end position="125"/>
    </location>
</feature>
<reference evidence="11" key="1">
    <citation type="submission" date="2025-08" db="UniProtKB">
        <authorList>
            <consortium name="Ensembl"/>
        </authorList>
    </citation>
    <scope>IDENTIFICATION</scope>
</reference>
<protein>
    <submittedName>
        <fullName evidence="11">Si:dkey-96n2.3</fullName>
    </submittedName>
</protein>
<keyword evidence="4" id="KW-0297">G-protein coupled receptor</keyword>
<dbReference type="Gene3D" id="1.20.1070.10">
    <property type="entry name" value="Rhodopsin 7-helix transmembrane proteins"/>
    <property type="match status" value="1"/>
</dbReference>
<evidence type="ECO:0000313" key="12">
    <source>
        <dbReference type="Proteomes" id="UP000694621"/>
    </source>
</evidence>
<evidence type="ECO:0000256" key="5">
    <source>
        <dbReference type="ARBA" id="ARBA00023136"/>
    </source>
</evidence>
<evidence type="ECO:0000259" key="10">
    <source>
        <dbReference type="PROSITE" id="PS50262"/>
    </source>
</evidence>
<evidence type="ECO:0000256" key="1">
    <source>
        <dbReference type="ARBA" id="ARBA00004141"/>
    </source>
</evidence>
<feature type="transmembrane region" description="Helical" evidence="9">
    <location>
        <begin position="23"/>
        <end position="47"/>
    </location>
</feature>
<evidence type="ECO:0000256" key="3">
    <source>
        <dbReference type="ARBA" id="ARBA00022989"/>
    </source>
</evidence>
<dbReference type="InterPro" id="IPR000276">
    <property type="entry name" value="GPCR_Rhodpsn"/>
</dbReference>
<dbReference type="Ensembl" id="ENSAMXT00005007313.1">
    <property type="protein sequence ID" value="ENSAMXP00005006464.1"/>
    <property type="gene ID" value="ENSAMXG00005003848.1"/>
</dbReference>
<organism evidence="11 12">
    <name type="scientific">Astyanax mexicanus</name>
    <name type="common">Blind cave fish</name>
    <name type="synonym">Astyanax fasciatus mexicanus</name>
    <dbReference type="NCBI Taxonomy" id="7994"/>
    <lineage>
        <taxon>Eukaryota</taxon>
        <taxon>Metazoa</taxon>
        <taxon>Chordata</taxon>
        <taxon>Craniata</taxon>
        <taxon>Vertebrata</taxon>
        <taxon>Euteleostomi</taxon>
        <taxon>Actinopterygii</taxon>
        <taxon>Neopterygii</taxon>
        <taxon>Teleostei</taxon>
        <taxon>Ostariophysi</taxon>
        <taxon>Characiformes</taxon>
        <taxon>Characoidei</taxon>
        <taxon>Acestrorhamphidae</taxon>
        <taxon>Acestrorhamphinae</taxon>
        <taxon>Astyanax</taxon>
    </lineage>
</organism>
<name>A0A8B9J6P2_ASTMX</name>
<keyword evidence="6" id="KW-0675">Receptor</keyword>
<dbReference type="Pfam" id="PF00001">
    <property type="entry name" value="7tm_1"/>
    <property type="match status" value="1"/>
</dbReference>
<dbReference type="AlphaFoldDB" id="A0A8B9J6P2"/>
<dbReference type="GO" id="GO:0004930">
    <property type="term" value="F:G protein-coupled receptor activity"/>
    <property type="evidence" value="ECO:0007669"/>
    <property type="project" value="UniProtKB-KW"/>
</dbReference>
<dbReference type="GO" id="GO:0035025">
    <property type="term" value="P:positive regulation of Rho protein signal transduction"/>
    <property type="evidence" value="ECO:0007669"/>
    <property type="project" value="TreeGrafter"/>
</dbReference>
<keyword evidence="3 9" id="KW-1133">Transmembrane helix</keyword>
<feature type="transmembrane region" description="Helical" evidence="9">
    <location>
        <begin position="276"/>
        <end position="295"/>
    </location>
</feature>
<accession>A0A8B9J6P2</accession>
<dbReference type="GO" id="GO:0007200">
    <property type="term" value="P:phospholipase C-activating G protein-coupled receptor signaling pathway"/>
    <property type="evidence" value="ECO:0007669"/>
    <property type="project" value="TreeGrafter"/>
</dbReference>
<proteinExistence type="predicted"/>
<dbReference type="PANTHER" id="PTHR24232:SF105">
    <property type="entry name" value="URACIL NUCLEOTIDE_CYSTEINYL LEUKOTRIENE RECEPTOR-LIKE"/>
    <property type="match status" value="1"/>
</dbReference>
<evidence type="ECO:0000256" key="7">
    <source>
        <dbReference type="ARBA" id="ARBA00023180"/>
    </source>
</evidence>
<feature type="transmembrane region" description="Helical" evidence="9">
    <location>
        <begin position="231"/>
        <end position="248"/>
    </location>
</feature>
<comment type="subcellular location">
    <subcellularLocation>
        <location evidence="1">Membrane</location>
        <topology evidence="1">Multi-pass membrane protein</topology>
    </subcellularLocation>
</comment>
<evidence type="ECO:0000256" key="2">
    <source>
        <dbReference type="ARBA" id="ARBA00022692"/>
    </source>
</evidence>
<dbReference type="PROSITE" id="PS50262">
    <property type="entry name" value="G_PROTEIN_RECEP_F1_2"/>
    <property type="match status" value="1"/>
</dbReference>
<dbReference type="PRINTS" id="PR00237">
    <property type="entry name" value="GPCRRHODOPSN"/>
</dbReference>